<keyword evidence="7" id="KW-0256">Endoplasmic reticulum</keyword>
<comment type="subcellular location">
    <subcellularLocation>
        <location evidence="2">Nucleus membrane</location>
        <topology evidence="2">Multi-pass membrane protein</topology>
    </subcellularLocation>
    <subcellularLocation>
        <location evidence="3">Rough endoplasmic reticulum membrane</location>
        <topology evidence="3">Multi-pass membrane protein</topology>
    </subcellularLocation>
</comment>
<dbReference type="PANTHER" id="PTHR47464:SF2">
    <property type="entry name" value="MACOILIN"/>
    <property type="match status" value="1"/>
</dbReference>
<evidence type="ECO:0000256" key="13">
    <source>
        <dbReference type="SAM" id="Phobius"/>
    </source>
</evidence>
<keyword evidence="9 13" id="KW-0472">Membrane</keyword>
<accession>A0ABQ7R5C2</accession>
<keyword evidence="5" id="KW-0597">Phosphoprotein</keyword>
<evidence type="ECO:0000313" key="14">
    <source>
        <dbReference type="EMBL" id="KAG7312479.1"/>
    </source>
</evidence>
<dbReference type="InterPro" id="IPR019130">
    <property type="entry name" value="Macoilin"/>
</dbReference>
<keyword evidence="11" id="KW-0539">Nucleus</keyword>
<evidence type="ECO:0000256" key="12">
    <source>
        <dbReference type="ARBA" id="ARBA00031129"/>
    </source>
</evidence>
<keyword evidence="6 13" id="KW-0812">Transmembrane</keyword>
<evidence type="ECO:0000256" key="4">
    <source>
        <dbReference type="ARBA" id="ARBA00021882"/>
    </source>
</evidence>
<dbReference type="Pfam" id="PF09726">
    <property type="entry name" value="Macoilin"/>
    <property type="match status" value="1"/>
</dbReference>
<evidence type="ECO:0000256" key="2">
    <source>
        <dbReference type="ARBA" id="ARBA00004232"/>
    </source>
</evidence>
<protein>
    <recommendedName>
        <fullName evidence="4">Macoilin</fullName>
    </recommendedName>
    <alternativeName>
        <fullName evidence="12">Transmembrane protein 57</fullName>
    </alternativeName>
</protein>
<evidence type="ECO:0000256" key="1">
    <source>
        <dbReference type="ARBA" id="ARBA00003440"/>
    </source>
</evidence>
<dbReference type="PANTHER" id="PTHR47464">
    <property type="entry name" value="MACOILIN"/>
    <property type="match status" value="1"/>
</dbReference>
<keyword evidence="10" id="KW-0325">Glycoprotein</keyword>
<evidence type="ECO:0000256" key="7">
    <source>
        <dbReference type="ARBA" id="ARBA00022824"/>
    </source>
</evidence>
<gene>
    <name evidence="14" type="ORF">JYU34_001990</name>
</gene>
<keyword evidence="8 13" id="KW-1133">Transmembrane helix</keyword>
<feature type="transmembrane region" description="Helical" evidence="13">
    <location>
        <begin position="20"/>
        <end position="44"/>
    </location>
</feature>
<keyword evidence="15" id="KW-1185">Reference proteome</keyword>
<sequence>MKRRNAETGKMRRPIKRTKITEGMYGNSMLYLKFVMLWAAVVLADYMLEFRFEFLWPFWMMLRSVYDSFKHTKKKTAKSLRYILKKVQDVMQLDNYEQCAFE</sequence>
<proteinExistence type="predicted"/>
<name>A0ABQ7R5C2_PLUXY</name>
<evidence type="ECO:0000313" key="15">
    <source>
        <dbReference type="Proteomes" id="UP000823941"/>
    </source>
</evidence>
<evidence type="ECO:0000256" key="10">
    <source>
        <dbReference type="ARBA" id="ARBA00023180"/>
    </source>
</evidence>
<evidence type="ECO:0000256" key="6">
    <source>
        <dbReference type="ARBA" id="ARBA00022692"/>
    </source>
</evidence>
<reference evidence="14 15" key="1">
    <citation type="submission" date="2021-06" db="EMBL/GenBank/DDBJ databases">
        <title>A haploid diamondback moth (Plutella xylostella L.) genome assembly resolves 31 chromosomes and identifies a diamide resistance mutation.</title>
        <authorList>
            <person name="Ward C.M."/>
            <person name="Perry K.D."/>
            <person name="Baker G."/>
            <person name="Powis K."/>
            <person name="Heckel D.G."/>
            <person name="Baxter S.W."/>
        </authorList>
    </citation>
    <scope>NUCLEOTIDE SEQUENCE [LARGE SCALE GENOMIC DNA]</scope>
    <source>
        <strain evidence="14 15">LV</strain>
        <tissue evidence="14">Single pupa</tissue>
    </source>
</reference>
<dbReference type="Proteomes" id="UP000823941">
    <property type="component" value="Chromosome 3"/>
</dbReference>
<dbReference type="EMBL" id="JAHIBW010000003">
    <property type="protein sequence ID" value="KAG7312479.1"/>
    <property type="molecule type" value="Genomic_DNA"/>
</dbReference>
<organism evidence="14 15">
    <name type="scientific">Plutella xylostella</name>
    <name type="common">Diamondback moth</name>
    <name type="synonym">Plutella maculipennis</name>
    <dbReference type="NCBI Taxonomy" id="51655"/>
    <lineage>
        <taxon>Eukaryota</taxon>
        <taxon>Metazoa</taxon>
        <taxon>Ecdysozoa</taxon>
        <taxon>Arthropoda</taxon>
        <taxon>Hexapoda</taxon>
        <taxon>Insecta</taxon>
        <taxon>Pterygota</taxon>
        <taxon>Neoptera</taxon>
        <taxon>Endopterygota</taxon>
        <taxon>Lepidoptera</taxon>
        <taxon>Glossata</taxon>
        <taxon>Ditrysia</taxon>
        <taxon>Yponomeutoidea</taxon>
        <taxon>Plutellidae</taxon>
        <taxon>Plutella</taxon>
    </lineage>
</organism>
<evidence type="ECO:0000256" key="8">
    <source>
        <dbReference type="ARBA" id="ARBA00022989"/>
    </source>
</evidence>
<evidence type="ECO:0000256" key="11">
    <source>
        <dbReference type="ARBA" id="ARBA00023242"/>
    </source>
</evidence>
<evidence type="ECO:0000256" key="9">
    <source>
        <dbReference type="ARBA" id="ARBA00023136"/>
    </source>
</evidence>
<evidence type="ECO:0000256" key="3">
    <source>
        <dbReference type="ARBA" id="ARBA00004269"/>
    </source>
</evidence>
<comment type="caution">
    <text evidence="14">The sequence shown here is derived from an EMBL/GenBank/DDBJ whole genome shotgun (WGS) entry which is preliminary data.</text>
</comment>
<evidence type="ECO:0000256" key="5">
    <source>
        <dbReference type="ARBA" id="ARBA00022553"/>
    </source>
</evidence>
<comment type="function">
    <text evidence="1">Plays a role in the regulation of neuronal activity.</text>
</comment>